<evidence type="ECO:0000313" key="3">
    <source>
        <dbReference type="Proteomes" id="UP001439008"/>
    </source>
</evidence>
<feature type="transmembrane region" description="Helical" evidence="1">
    <location>
        <begin position="25"/>
        <end position="46"/>
    </location>
</feature>
<evidence type="ECO:0008006" key="4">
    <source>
        <dbReference type="Google" id="ProtNLM"/>
    </source>
</evidence>
<protein>
    <recommendedName>
        <fullName evidence="4">NADH dehydrogenase subunit 5</fullName>
    </recommendedName>
</protein>
<organism evidence="2 3">
    <name type="scientific">Bonamia ostreae</name>
    <dbReference type="NCBI Taxonomy" id="126728"/>
    <lineage>
        <taxon>Eukaryota</taxon>
        <taxon>Sar</taxon>
        <taxon>Rhizaria</taxon>
        <taxon>Endomyxa</taxon>
        <taxon>Ascetosporea</taxon>
        <taxon>Haplosporida</taxon>
        <taxon>Bonamia</taxon>
    </lineage>
</organism>
<feature type="transmembrane region" description="Helical" evidence="1">
    <location>
        <begin position="85"/>
        <end position="110"/>
    </location>
</feature>
<keyword evidence="1" id="KW-0472">Membrane</keyword>
<sequence length="124" mass="14421">FEKYGVLIVKLARDFSSSPNSGSDYIFNSIGYTCVFILSLYIIINLGLSGRFKIGSNLWNLINIFGFGFFFSIGTFYIFVSKANFFISFGCQFYLIIVFMKLFSLQFYIYKSRKKAKRKNLTFK</sequence>
<gene>
    <name evidence="2" type="ORF">MHBO_003887</name>
</gene>
<evidence type="ECO:0000313" key="2">
    <source>
        <dbReference type="EMBL" id="MES1922380.1"/>
    </source>
</evidence>
<feature type="transmembrane region" description="Helical" evidence="1">
    <location>
        <begin position="58"/>
        <end position="79"/>
    </location>
</feature>
<feature type="non-terminal residue" evidence="2">
    <location>
        <position position="1"/>
    </location>
</feature>
<keyword evidence="3" id="KW-1185">Reference proteome</keyword>
<keyword evidence="1" id="KW-0812">Transmembrane</keyword>
<reference evidence="2 3" key="1">
    <citation type="journal article" date="2024" name="BMC Biol.">
        <title>Comparative genomics of Ascetosporea gives new insight into the evolutionary basis for animal parasitism in Rhizaria.</title>
        <authorList>
            <person name="Hiltunen Thoren M."/>
            <person name="Onut-Brannstrom I."/>
            <person name="Alfjorden A."/>
            <person name="Peckova H."/>
            <person name="Swords F."/>
            <person name="Hooper C."/>
            <person name="Holzer A.S."/>
            <person name="Bass D."/>
            <person name="Burki F."/>
        </authorList>
    </citation>
    <scope>NUCLEOTIDE SEQUENCE [LARGE SCALE GENOMIC DNA]</scope>
    <source>
        <strain evidence="2">20-A016</strain>
    </source>
</reference>
<name>A0ABV2ARU1_9EUKA</name>
<comment type="caution">
    <text evidence="2">The sequence shown here is derived from an EMBL/GenBank/DDBJ whole genome shotgun (WGS) entry which is preliminary data.</text>
</comment>
<dbReference type="EMBL" id="JBDODL010002692">
    <property type="protein sequence ID" value="MES1922380.1"/>
    <property type="molecule type" value="Genomic_DNA"/>
</dbReference>
<evidence type="ECO:0000256" key="1">
    <source>
        <dbReference type="SAM" id="Phobius"/>
    </source>
</evidence>
<keyword evidence="1" id="KW-1133">Transmembrane helix</keyword>
<dbReference type="Proteomes" id="UP001439008">
    <property type="component" value="Unassembled WGS sequence"/>
</dbReference>
<proteinExistence type="predicted"/>
<accession>A0ABV2ARU1</accession>